<dbReference type="CDD" id="cd00082">
    <property type="entry name" value="HisKA"/>
    <property type="match status" value="1"/>
</dbReference>
<dbReference type="EMBL" id="CP009788">
    <property type="protein sequence ID" value="AJE03491.1"/>
    <property type="molecule type" value="Genomic_DNA"/>
</dbReference>
<evidence type="ECO:0000256" key="5">
    <source>
        <dbReference type="ARBA" id="ARBA00022777"/>
    </source>
</evidence>
<gene>
    <name evidence="8" type="ORF">GPICK_09140</name>
</gene>
<evidence type="ECO:0000256" key="4">
    <source>
        <dbReference type="ARBA" id="ARBA00022679"/>
    </source>
</evidence>
<dbReference type="Pfam" id="PF02518">
    <property type="entry name" value="HATPase_c"/>
    <property type="match status" value="1"/>
</dbReference>
<evidence type="ECO:0000256" key="3">
    <source>
        <dbReference type="ARBA" id="ARBA00022553"/>
    </source>
</evidence>
<dbReference type="Gene3D" id="1.10.287.130">
    <property type="match status" value="1"/>
</dbReference>
<dbReference type="OrthoDB" id="5398284at2"/>
<evidence type="ECO:0000256" key="1">
    <source>
        <dbReference type="ARBA" id="ARBA00000085"/>
    </source>
</evidence>
<dbReference type="SUPFAM" id="SSF47384">
    <property type="entry name" value="Homodimeric domain of signal transducing histidine kinase"/>
    <property type="match status" value="1"/>
</dbReference>
<keyword evidence="4" id="KW-0808">Transferase</keyword>
<dbReference type="STRING" id="345632.GPICK_09140"/>
<dbReference type="InterPro" id="IPR003594">
    <property type="entry name" value="HATPase_dom"/>
</dbReference>
<dbReference type="InterPro" id="IPR050736">
    <property type="entry name" value="Sensor_HK_Regulatory"/>
</dbReference>
<protein>
    <recommendedName>
        <fullName evidence="2">histidine kinase</fullName>
        <ecNumber evidence="2">2.7.13.3</ecNumber>
    </recommendedName>
</protein>
<evidence type="ECO:0000313" key="9">
    <source>
        <dbReference type="Proteomes" id="UP000057609"/>
    </source>
</evidence>
<dbReference type="AlphaFoldDB" id="A0A0B5BHH9"/>
<evidence type="ECO:0000256" key="2">
    <source>
        <dbReference type="ARBA" id="ARBA00012438"/>
    </source>
</evidence>
<reference evidence="8 9" key="1">
    <citation type="journal article" date="2015" name="Genome Announc.">
        <title>Complete Genome of Geobacter pickeringii G13T, a Metal-Reducing Isolate from Sedimentary Kaolin Deposits.</title>
        <authorList>
            <person name="Badalamenti J.P."/>
            <person name="Bond D.R."/>
        </authorList>
    </citation>
    <scope>NUCLEOTIDE SEQUENCE [LARGE SCALE GENOMIC DNA]</scope>
    <source>
        <strain evidence="8 9">G13</strain>
    </source>
</reference>
<accession>A0A0B5BHH9</accession>
<dbReference type="SUPFAM" id="SSF55874">
    <property type="entry name" value="ATPase domain of HSP90 chaperone/DNA topoisomerase II/histidine kinase"/>
    <property type="match status" value="1"/>
</dbReference>
<proteinExistence type="predicted"/>
<keyword evidence="6" id="KW-0902">Two-component regulatory system</keyword>
<keyword evidence="9" id="KW-1185">Reference proteome</keyword>
<dbReference type="SMART" id="SM00387">
    <property type="entry name" value="HATPase_c"/>
    <property type="match status" value="1"/>
</dbReference>
<evidence type="ECO:0000313" key="8">
    <source>
        <dbReference type="EMBL" id="AJE03491.1"/>
    </source>
</evidence>
<dbReference type="InterPro" id="IPR005467">
    <property type="entry name" value="His_kinase_dom"/>
</dbReference>
<dbReference type="HOGENOM" id="CLU_805991_0_0_7"/>
<dbReference type="PRINTS" id="PR00344">
    <property type="entry name" value="BCTRLSENSOR"/>
</dbReference>
<dbReference type="InterPro" id="IPR004358">
    <property type="entry name" value="Sig_transdc_His_kin-like_C"/>
</dbReference>
<evidence type="ECO:0000259" key="7">
    <source>
        <dbReference type="PROSITE" id="PS50109"/>
    </source>
</evidence>
<feature type="domain" description="Histidine kinase" evidence="7">
    <location>
        <begin position="126"/>
        <end position="336"/>
    </location>
</feature>
<keyword evidence="3" id="KW-0597">Phosphoprotein</keyword>
<comment type="catalytic activity">
    <reaction evidence="1">
        <text>ATP + protein L-histidine = ADP + protein N-phospho-L-histidine.</text>
        <dbReference type="EC" id="2.7.13.3"/>
    </reaction>
</comment>
<dbReference type="EC" id="2.7.13.3" evidence="2"/>
<dbReference type="Gene3D" id="3.30.565.10">
    <property type="entry name" value="Histidine kinase-like ATPase, C-terminal domain"/>
    <property type="match status" value="1"/>
</dbReference>
<dbReference type="PANTHER" id="PTHR43711">
    <property type="entry name" value="TWO-COMPONENT HISTIDINE KINASE"/>
    <property type="match status" value="1"/>
</dbReference>
<evidence type="ECO:0000256" key="6">
    <source>
        <dbReference type="ARBA" id="ARBA00023012"/>
    </source>
</evidence>
<dbReference type="InterPro" id="IPR003661">
    <property type="entry name" value="HisK_dim/P_dom"/>
</dbReference>
<dbReference type="KEGG" id="gpi:GPICK_09140"/>
<organism evidence="8 9">
    <name type="scientific">Geobacter pickeringii</name>
    <dbReference type="NCBI Taxonomy" id="345632"/>
    <lineage>
        <taxon>Bacteria</taxon>
        <taxon>Pseudomonadati</taxon>
        <taxon>Thermodesulfobacteriota</taxon>
        <taxon>Desulfuromonadia</taxon>
        <taxon>Geobacterales</taxon>
        <taxon>Geobacteraceae</taxon>
        <taxon>Geobacter</taxon>
    </lineage>
</organism>
<dbReference type="InterPro" id="IPR036097">
    <property type="entry name" value="HisK_dim/P_sf"/>
</dbReference>
<name>A0A0B5BHH9_9BACT</name>
<dbReference type="PANTHER" id="PTHR43711:SF31">
    <property type="entry name" value="HISTIDINE KINASE"/>
    <property type="match status" value="1"/>
</dbReference>
<dbReference type="GO" id="GO:0000155">
    <property type="term" value="F:phosphorelay sensor kinase activity"/>
    <property type="evidence" value="ECO:0007669"/>
    <property type="project" value="InterPro"/>
</dbReference>
<sequence>MKRYSFRVDTELRLLSCSGTTGSHADCLAASRGAHYYECIPRLWDGQEDAVHRAMEIRTHLTLKGYRMFCFYGEIQAADIEIEPLIDESSRCVGADVDIHALPGCAALGEIEHVHPLIDIGKVSVTLAHGVRNPLNAIKGAMVYLNEKYRSDATFGEFAAIINEEIGRLDRFITEFLSTSCLETHREQVQLNDLISKIVKLASFQAQASGVVFATEFGELPTLYIDSFNMGHAILNVINNSIGAMPRGGSVTLRTAVSAPSDAASVSIEISDTGTGMAPGGVVAPDGFPKWSSRKKGRGFGLFITREIIRHHGGSIEISGNREGGTTVLIVLPVSGCGECGDAN</sequence>
<dbReference type="RefSeq" id="WP_039742465.1">
    <property type="nucleotide sequence ID" value="NZ_CP009788.1"/>
</dbReference>
<dbReference type="InterPro" id="IPR036890">
    <property type="entry name" value="HATPase_C_sf"/>
</dbReference>
<dbReference type="Proteomes" id="UP000057609">
    <property type="component" value="Chromosome"/>
</dbReference>
<keyword evidence="5 8" id="KW-0418">Kinase</keyword>
<dbReference type="PROSITE" id="PS50109">
    <property type="entry name" value="HIS_KIN"/>
    <property type="match status" value="1"/>
</dbReference>